<keyword evidence="3" id="KW-0862">Zinc</keyword>
<evidence type="ECO:0000256" key="4">
    <source>
        <dbReference type="PROSITE-ProRule" id="PRU00455"/>
    </source>
</evidence>
<dbReference type="PANTHER" id="PTHR45877:SF2">
    <property type="entry name" value="E3 UBIQUITIN-PROTEIN LIGASE SINA-RELATED"/>
    <property type="match status" value="1"/>
</dbReference>
<evidence type="ECO:0000256" key="2">
    <source>
        <dbReference type="ARBA" id="ARBA00022771"/>
    </source>
</evidence>
<dbReference type="GO" id="GO:0061630">
    <property type="term" value="F:ubiquitin protein ligase activity"/>
    <property type="evidence" value="ECO:0007669"/>
    <property type="project" value="TreeGrafter"/>
</dbReference>
<dbReference type="InterPro" id="IPR013010">
    <property type="entry name" value="Znf_SIAH"/>
</dbReference>
<keyword evidence="2 4" id="KW-0863">Zinc-finger</keyword>
<evidence type="ECO:0000313" key="7">
    <source>
        <dbReference type="Proteomes" id="UP001168821"/>
    </source>
</evidence>
<dbReference type="Proteomes" id="UP001168821">
    <property type="component" value="Unassembled WGS sequence"/>
</dbReference>
<reference evidence="6" key="1">
    <citation type="journal article" date="2023" name="G3 (Bethesda)">
        <title>Whole genome assemblies of Zophobas morio and Tenebrio molitor.</title>
        <authorList>
            <person name="Kaur S."/>
            <person name="Stinson S.A."/>
            <person name="diCenzo G.C."/>
        </authorList>
    </citation>
    <scope>NUCLEOTIDE SEQUENCE</scope>
    <source>
        <strain evidence="6">QUZm001</strain>
    </source>
</reference>
<proteinExistence type="predicted"/>
<dbReference type="PANTHER" id="PTHR45877">
    <property type="entry name" value="E3 UBIQUITIN-PROTEIN LIGASE SIAH2"/>
    <property type="match status" value="1"/>
</dbReference>
<evidence type="ECO:0000256" key="1">
    <source>
        <dbReference type="ARBA" id="ARBA00022723"/>
    </source>
</evidence>
<dbReference type="InterPro" id="IPR004162">
    <property type="entry name" value="SINA-like_animal"/>
</dbReference>
<dbReference type="SUPFAM" id="SSF49599">
    <property type="entry name" value="TRAF domain-like"/>
    <property type="match status" value="2"/>
</dbReference>
<accession>A0AA38MRB9</accession>
<keyword evidence="1" id="KW-0479">Metal-binding</keyword>
<dbReference type="AlphaFoldDB" id="A0AA38MRB9"/>
<dbReference type="GO" id="GO:0043161">
    <property type="term" value="P:proteasome-mediated ubiquitin-dependent protein catabolic process"/>
    <property type="evidence" value="ECO:0007669"/>
    <property type="project" value="TreeGrafter"/>
</dbReference>
<protein>
    <recommendedName>
        <fullName evidence="5">SIAH-type domain-containing protein</fullName>
    </recommendedName>
</protein>
<dbReference type="InterPro" id="IPR013083">
    <property type="entry name" value="Znf_RING/FYVE/PHD"/>
</dbReference>
<name>A0AA38MRB9_9CUCU</name>
<gene>
    <name evidence="6" type="ORF">Zmor_000239</name>
</gene>
<evidence type="ECO:0000256" key="3">
    <source>
        <dbReference type="ARBA" id="ARBA00022833"/>
    </source>
</evidence>
<organism evidence="6 7">
    <name type="scientific">Zophobas morio</name>
    <dbReference type="NCBI Taxonomy" id="2755281"/>
    <lineage>
        <taxon>Eukaryota</taxon>
        <taxon>Metazoa</taxon>
        <taxon>Ecdysozoa</taxon>
        <taxon>Arthropoda</taxon>
        <taxon>Hexapoda</taxon>
        <taxon>Insecta</taxon>
        <taxon>Pterygota</taxon>
        <taxon>Neoptera</taxon>
        <taxon>Endopterygota</taxon>
        <taxon>Coleoptera</taxon>
        <taxon>Polyphaga</taxon>
        <taxon>Cucujiformia</taxon>
        <taxon>Tenebrionidae</taxon>
        <taxon>Zophobas</taxon>
    </lineage>
</organism>
<dbReference type="Gene3D" id="3.30.40.10">
    <property type="entry name" value="Zinc/RING finger domain, C3HC4 (zinc finger)"/>
    <property type="match status" value="2"/>
</dbReference>
<sequence>MLELPNHVLEKLQCAKCGGYLSCGPIVIDQDLQQLCGRCFKILPDDVKSRCVRQIGLEAVAEVLIFPCRYRVQGCIYTFPYDSGGEHELMCQHRGDSIKSNRSCSGSIKSNSSTISRGYTPQAKHVEVKVNCGSPYSVDGEDKLKLSVGISGKDTHKLSLSGYNTDIKLNLEVVVSLQDVPKITYSHHFIEKRPQEPIYESVKFIMHKIACPTCQKYIVYDEIFHCPSGHSICKACKSVPCGICGVLATSNSQHYCRNYVKGCTNLFPTGDIPKHETDCEFNDFKCPSCDFCDILSLMVAHFVQKHEVVLANELVVTLGRKDQQWFFYCYDRLFRCRFYNFDEGVEFVVVYVGCHDGACKYKYEVALTSNNQNSVKKSSGCLGWNEASLGRAVGFEVAVRKNVQARITILSNDVYYNVYKNVKSK</sequence>
<dbReference type="PROSITE" id="PS51081">
    <property type="entry name" value="ZF_SIAH"/>
    <property type="match status" value="1"/>
</dbReference>
<comment type="caution">
    <text evidence="6">The sequence shown here is derived from an EMBL/GenBank/DDBJ whole genome shotgun (WGS) entry which is preliminary data.</text>
</comment>
<dbReference type="GO" id="GO:0008270">
    <property type="term" value="F:zinc ion binding"/>
    <property type="evidence" value="ECO:0007669"/>
    <property type="project" value="UniProtKB-KW"/>
</dbReference>
<feature type="domain" description="SIAH-type" evidence="5">
    <location>
        <begin position="251"/>
        <end position="307"/>
    </location>
</feature>
<dbReference type="GO" id="GO:0005737">
    <property type="term" value="C:cytoplasm"/>
    <property type="evidence" value="ECO:0007669"/>
    <property type="project" value="TreeGrafter"/>
</dbReference>
<evidence type="ECO:0000259" key="5">
    <source>
        <dbReference type="PROSITE" id="PS51081"/>
    </source>
</evidence>
<dbReference type="EMBL" id="JALNTZ010000001">
    <property type="protein sequence ID" value="KAJ3664689.1"/>
    <property type="molecule type" value="Genomic_DNA"/>
</dbReference>
<keyword evidence="7" id="KW-1185">Reference proteome</keyword>
<evidence type="ECO:0000313" key="6">
    <source>
        <dbReference type="EMBL" id="KAJ3664689.1"/>
    </source>
</evidence>
<dbReference type="GO" id="GO:0031624">
    <property type="term" value="F:ubiquitin conjugating enzyme binding"/>
    <property type="evidence" value="ECO:0007669"/>
    <property type="project" value="TreeGrafter"/>
</dbReference>